<accession>A0A8E2DGT5</accession>
<proteinExistence type="predicted"/>
<evidence type="ECO:0000313" key="2">
    <source>
        <dbReference type="EMBL" id="OCH87445.1"/>
    </source>
</evidence>
<protein>
    <submittedName>
        <fullName evidence="2">Uncharacterized protein</fullName>
    </submittedName>
</protein>
<keyword evidence="3" id="KW-1185">Reference proteome</keyword>
<sequence>MRAACLCHRRQLAAAVVQAILASSDDPAGPGHAAPPLPNTCLCRDAARGLPRGVRLCRGRGVCCPRGAEPDAGQSRAAPTWTYAGGGRAGGGVTTGGRPRPDEACGDERDVGFAIIGWAKHAREPRARHCEAELRGAAGICAAELYLGSGQRLADILRENGCKKRARLVRASA</sequence>
<dbReference type="EMBL" id="KV722485">
    <property type="protein sequence ID" value="OCH87445.1"/>
    <property type="molecule type" value="Genomic_DNA"/>
</dbReference>
<evidence type="ECO:0000313" key="3">
    <source>
        <dbReference type="Proteomes" id="UP000250043"/>
    </source>
</evidence>
<gene>
    <name evidence="2" type="ORF">OBBRIDRAFT_155971</name>
</gene>
<reference evidence="2 3" key="1">
    <citation type="submission" date="2016-07" db="EMBL/GenBank/DDBJ databases">
        <title>Draft genome of the white-rot fungus Obba rivulosa 3A-2.</title>
        <authorList>
            <consortium name="DOE Joint Genome Institute"/>
            <person name="Miettinen O."/>
            <person name="Riley R."/>
            <person name="Acob R."/>
            <person name="Barry K."/>
            <person name="Cullen D."/>
            <person name="De Vries R."/>
            <person name="Hainaut M."/>
            <person name="Hatakka A."/>
            <person name="Henrissat B."/>
            <person name="Hilden K."/>
            <person name="Kuo R."/>
            <person name="Labutti K."/>
            <person name="Lipzen A."/>
            <person name="Makela M.R."/>
            <person name="Sandor L."/>
            <person name="Spatafora J.W."/>
            <person name="Grigoriev I.V."/>
            <person name="Hibbett D.S."/>
        </authorList>
    </citation>
    <scope>NUCLEOTIDE SEQUENCE [LARGE SCALE GENOMIC DNA]</scope>
    <source>
        <strain evidence="2 3">3A-2</strain>
    </source>
</reference>
<evidence type="ECO:0000256" key="1">
    <source>
        <dbReference type="SAM" id="MobiDB-lite"/>
    </source>
</evidence>
<organism evidence="2 3">
    <name type="scientific">Obba rivulosa</name>
    <dbReference type="NCBI Taxonomy" id="1052685"/>
    <lineage>
        <taxon>Eukaryota</taxon>
        <taxon>Fungi</taxon>
        <taxon>Dikarya</taxon>
        <taxon>Basidiomycota</taxon>
        <taxon>Agaricomycotina</taxon>
        <taxon>Agaricomycetes</taxon>
        <taxon>Polyporales</taxon>
        <taxon>Gelatoporiaceae</taxon>
        <taxon>Obba</taxon>
    </lineage>
</organism>
<feature type="region of interest" description="Disordered" evidence="1">
    <location>
        <begin position="75"/>
        <end position="102"/>
    </location>
</feature>
<dbReference type="AlphaFoldDB" id="A0A8E2DGT5"/>
<dbReference type="Proteomes" id="UP000250043">
    <property type="component" value="Unassembled WGS sequence"/>
</dbReference>
<feature type="compositionally biased region" description="Gly residues" evidence="1">
    <location>
        <begin position="84"/>
        <end position="95"/>
    </location>
</feature>
<name>A0A8E2DGT5_9APHY</name>